<dbReference type="InterPro" id="IPR006199">
    <property type="entry name" value="LexA_DNA-bd_dom"/>
</dbReference>
<proteinExistence type="predicted"/>
<dbReference type="Proteomes" id="UP000092504">
    <property type="component" value="Unassembled WGS sequence"/>
</dbReference>
<protein>
    <recommendedName>
        <fullName evidence="2">LexA repressor DNA-binding domain-containing protein</fullName>
    </recommendedName>
</protein>
<evidence type="ECO:0000256" key="1">
    <source>
        <dbReference type="SAM" id="MobiDB-lite"/>
    </source>
</evidence>
<evidence type="ECO:0000313" key="4">
    <source>
        <dbReference type="Proteomes" id="UP000092504"/>
    </source>
</evidence>
<feature type="domain" description="LexA repressor DNA-binding" evidence="2">
    <location>
        <begin position="3"/>
        <end position="26"/>
    </location>
</feature>
<accession>A0A1B8P0X3</accession>
<reference evidence="3 4" key="1">
    <citation type="submission" date="2016-06" db="EMBL/GenBank/DDBJ databases">
        <title>Genome sequence of halotolerant plant growth promoting strain of Halomonas elongata HEK1 isolated from salterns of Rann of Kutch, Gujarat, India.</title>
        <authorList>
            <person name="Gaba S."/>
            <person name="Singh R.N."/>
            <person name="Abrol S."/>
            <person name="Kaushik R."/>
            <person name="Saxena A.K."/>
        </authorList>
    </citation>
    <scope>NUCLEOTIDE SEQUENCE [LARGE SCALE GENOMIC DNA]</scope>
    <source>
        <strain evidence="3 4">HEK1</strain>
    </source>
</reference>
<comment type="caution">
    <text evidence="3">The sequence shown here is derived from an EMBL/GenBank/DDBJ whole genome shotgun (WGS) entry which is preliminary data.</text>
</comment>
<evidence type="ECO:0000313" key="3">
    <source>
        <dbReference type="EMBL" id="OBX35892.1"/>
    </source>
</evidence>
<dbReference type="GO" id="GO:0004252">
    <property type="term" value="F:serine-type endopeptidase activity"/>
    <property type="evidence" value="ECO:0007669"/>
    <property type="project" value="InterPro"/>
</dbReference>
<organism evidence="3 4">
    <name type="scientific">Halomonas elongata</name>
    <dbReference type="NCBI Taxonomy" id="2746"/>
    <lineage>
        <taxon>Bacteria</taxon>
        <taxon>Pseudomonadati</taxon>
        <taxon>Pseudomonadota</taxon>
        <taxon>Gammaproteobacteria</taxon>
        <taxon>Oceanospirillales</taxon>
        <taxon>Halomonadaceae</taxon>
        <taxon>Halomonas</taxon>
    </lineage>
</organism>
<name>A0A1B8P0X3_HALEL</name>
<gene>
    <name evidence="3" type="ORF">A8U91_00228</name>
</gene>
<dbReference type="EMBL" id="MAJD01000001">
    <property type="protein sequence ID" value="OBX35892.1"/>
    <property type="molecule type" value="Genomic_DNA"/>
</dbReference>
<dbReference type="Pfam" id="PF01726">
    <property type="entry name" value="LexA_DNA_bind"/>
    <property type="match status" value="1"/>
</dbReference>
<feature type="region of interest" description="Disordered" evidence="1">
    <location>
        <begin position="24"/>
        <end position="58"/>
    </location>
</feature>
<dbReference type="PATRIC" id="fig|2746.7.peg.235"/>
<dbReference type="GO" id="GO:0006508">
    <property type="term" value="P:proteolysis"/>
    <property type="evidence" value="ECO:0007669"/>
    <property type="project" value="InterPro"/>
</dbReference>
<sequence length="58" mass="6388">MTRSLTPRQQNVFDFIVKTMNELGYPRPGPKSPARSAFARPTPPRSICGPWNARGSSG</sequence>
<evidence type="ECO:0000259" key="2">
    <source>
        <dbReference type="Pfam" id="PF01726"/>
    </source>
</evidence>
<dbReference type="AlphaFoldDB" id="A0A1B8P0X3"/>